<evidence type="ECO:0000313" key="1">
    <source>
        <dbReference type="EMBL" id="KAA6385115.1"/>
    </source>
</evidence>
<comment type="caution">
    <text evidence="1">The sequence shown here is derived from an EMBL/GenBank/DDBJ whole genome shotgun (WGS) entry which is preliminary data.</text>
</comment>
<proteinExistence type="predicted"/>
<reference evidence="1 2" key="1">
    <citation type="submission" date="2019-03" db="EMBL/GenBank/DDBJ databases">
        <title>Single cell metagenomics reveals metabolic interactions within the superorganism composed of flagellate Streblomastix strix and complex community of Bacteroidetes bacteria on its surface.</title>
        <authorList>
            <person name="Treitli S.C."/>
            <person name="Kolisko M."/>
            <person name="Husnik F."/>
            <person name="Keeling P."/>
            <person name="Hampl V."/>
        </authorList>
    </citation>
    <scope>NUCLEOTIDE SEQUENCE [LARGE SCALE GENOMIC DNA]</scope>
    <source>
        <strain evidence="1">ST1C</strain>
    </source>
</reference>
<gene>
    <name evidence="1" type="ORF">EZS28_019357</name>
</gene>
<sequence>MVGVVELDGYKGDGYYYYYYYNNDQKVLADVDDVQVKLVQLGDVIYYYYCYWYGENGDIQLDGIVYNVLAD</sequence>
<dbReference type="Proteomes" id="UP000324800">
    <property type="component" value="Unassembled WGS sequence"/>
</dbReference>
<name>A0A5J4VRF6_9EUKA</name>
<organism evidence="1 2">
    <name type="scientific">Streblomastix strix</name>
    <dbReference type="NCBI Taxonomy" id="222440"/>
    <lineage>
        <taxon>Eukaryota</taxon>
        <taxon>Metamonada</taxon>
        <taxon>Preaxostyla</taxon>
        <taxon>Oxymonadida</taxon>
        <taxon>Streblomastigidae</taxon>
        <taxon>Streblomastix</taxon>
    </lineage>
</organism>
<accession>A0A5J4VRF6</accession>
<dbReference type="EMBL" id="SNRW01005415">
    <property type="protein sequence ID" value="KAA6385115.1"/>
    <property type="molecule type" value="Genomic_DNA"/>
</dbReference>
<evidence type="ECO:0000313" key="2">
    <source>
        <dbReference type="Proteomes" id="UP000324800"/>
    </source>
</evidence>
<dbReference type="AlphaFoldDB" id="A0A5J4VRF6"/>
<protein>
    <submittedName>
        <fullName evidence="1">Uncharacterized protein</fullName>
    </submittedName>
</protein>